<dbReference type="SUPFAM" id="SSF55874">
    <property type="entry name" value="ATPase domain of HSP90 chaperone/DNA topoisomerase II/histidine kinase"/>
    <property type="match status" value="1"/>
</dbReference>
<organism evidence="2 3">
    <name type="scientific">Kibdelosporangium phytohabitans</name>
    <dbReference type="NCBI Taxonomy" id="860235"/>
    <lineage>
        <taxon>Bacteria</taxon>
        <taxon>Bacillati</taxon>
        <taxon>Actinomycetota</taxon>
        <taxon>Actinomycetes</taxon>
        <taxon>Pseudonocardiales</taxon>
        <taxon>Pseudonocardiaceae</taxon>
        <taxon>Kibdelosporangium</taxon>
    </lineage>
</organism>
<keyword evidence="3" id="KW-1185">Reference proteome</keyword>
<evidence type="ECO:0000313" key="2">
    <source>
        <dbReference type="EMBL" id="ALG11811.1"/>
    </source>
</evidence>
<dbReference type="Gene3D" id="3.30.565.10">
    <property type="entry name" value="Histidine kinase-like ATPase, C-terminal domain"/>
    <property type="match status" value="1"/>
</dbReference>
<dbReference type="SMART" id="SM00331">
    <property type="entry name" value="PP2C_SIG"/>
    <property type="match status" value="1"/>
</dbReference>
<gene>
    <name evidence="2" type="ORF">AOZ06_37460</name>
</gene>
<dbReference type="PANTHER" id="PTHR35801">
    <property type="entry name" value="PHOSPHOSERINE PHOSPHATASE RSBX"/>
    <property type="match status" value="1"/>
</dbReference>
<reference evidence="2 3" key="1">
    <citation type="submission" date="2015-07" db="EMBL/GenBank/DDBJ databases">
        <title>Genome sequencing of Kibdelosporangium phytohabitans.</title>
        <authorList>
            <person name="Qin S."/>
            <person name="Xing K."/>
        </authorList>
    </citation>
    <scope>NUCLEOTIDE SEQUENCE [LARGE SCALE GENOMIC DNA]</scope>
    <source>
        <strain evidence="2 3">KLBMP1111</strain>
    </source>
</reference>
<protein>
    <recommendedName>
        <fullName evidence="1">PPM-type phosphatase domain-containing protein</fullName>
    </recommendedName>
</protein>
<dbReference type="Gene3D" id="3.60.40.10">
    <property type="entry name" value="PPM-type phosphatase domain"/>
    <property type="match status" value="1"/>
</dbReference>
<proteinExistence type="predicted"/>
<dbReference type="InterPro" id="IPR001932">
    <property type="entry name" value="PPM-type_phosphatase-like_dom"/>
</dbReference>
<dbReference type="InterPro" id="IPR039248">
    <property type="entry name" value="Ptase_RsbX"/>
</dbReference>
<dbReference type="AlphaFoldDB" id="A0A0N9HWH7"/>
<dbReference type="Pfam" id="PF13581">
    <property type="entry name" value="HATPase_c_2"/>
    <property type="match status" value="1"/>
</dbReference>
<evidence type="ECO:0000259" key="1">
    <source>
        <dbReference type="SMART" id="SM00331"/>
    </source>
</evidence>
<dbReference type="InterPro" id="IPR003594">
    <property type="entry name" value="HATPase_dom"/>
</dbReference>
<sequence length="330" mass="34043">MGRVTTHLHVDHESAVHVAARTARTVAQEVGLPSPLPDRAAVIASELTSNLHKHAGGGNVFIQPLLTGTGVEVVATDSGPGMADPDRCLTDGHTTTGTLGVGLGAVRRMASDFSVHSTVHHGTLLAARLLAPGSAAEAHRRIGYLCVPADGQQVSGDNAAVHTDTSSAAAATTVLVADGLGHGPEAAEASQAAVRIFQRDPTLPLPELLTAMHHGLRLTRGAAIAVTRIVDRNAQFCGVGNVRCSVLSPDGHQALLSKPGVVGARSITPQVRSVPLAEHSTVVVHTDGLQPHWPVHTAPIRLGLASALLAAGLVHDHRLAHDDATVVVIR</sequence>
<accession>A0A0N9HWH7</accession>
<dbReference type="STRING" id="860235.AOZ06_37460"/>
<dbReference type="KEGG" id="kphy:AOZ06_37460"/>
<dbReference type="PANTHER" id="PTHR35801:SF1">
    <property type="entry name" value="PHOSPHOSERINE PHOSPHATASE RSBX"/>
    <property type="match status" value="1"/>
</dbReference>
<dbReference type="SUPFAM" id="SSF81606">
    <property type="entry name" value="PP2C-like"/>
    <property type="match status" value="1"/>
</dbReference>
<dbReference type="Proteomes" id="UP000063699">
    <property type="component" value="Chromosome"/>
</dbReference>
<dbReference type="OrthoDB" id="479131at2"/>
<dbReference type="InterPro" id="IPR036457">
    <property type="entry name" value="PPM-type-like_dom_sf"/>
</dbReference>
<dbReference type="Pfam" id="PF07228">
    <property type="entry name" value="SpoIIE"/>
    <property type="match status" value="1"/>
</dbReference>
<name>A0A0N9HWH7_9PSEU</name>
<evidence type="ECO:0000313" key="3">
    <source>
        <dbReference type="Proteomes" id="UP000063699"/>
    </source>
</evidence>
<dbReference type="InterPro" id="IPR036890">
    <property type="entry name" value="HATPase_C_sf"/>
</dbReference>
<feature type="domain" description="PPM-type phosphatase" evidence="1">
    <location>
        <begin position="139"/>
        <end position="330"/>
    </location>
</feature>
<dbReference type="EMBL" id="CP012752">
    <property type="protein sequence ID" value="ALG11811.1"/>
    <property type="molecule type" value="Genomic_DNA"/>
</dbReference>